<reference evidence="11" key="1">
    <citation type="submission" date="2023-03" db="EMBL/GenBank/DDBJ databases">
        <title>Mating type loci evolution in Malassezia.</title>
        <authorList>
            <person name="Coelho M.A."/>
        </authorList>
    </citation>
    <scope>NUCLEOTIDE SEQUENCE</scope>
    <source>
        <strain evidence="11">CBS 10434</strain>
    </source>
</reference>
<dbReference type="Pfam" id="PF03901">
    <property type="entry name" value="Glyco_transf_22"/>
    <property type="match status" value="2"/>
</dbReference>
<dbReference type="GO" id="GO:0000026">
    <property type="term" value="F:alpha-1,2-mannosyltransferase activity"/>
    <property type="evidence" value="ECO:0007669"/>
    <property type="project" value="TreeGrafter"/>
</dbReference>
<feature type="transmembrane region" description="Helical" evidence="10">
    <location>
        <begin position="102"/>
        <end position="123"/>
    </location>
</feature>
<feature type="transmembrane region" description="Helical" evidence="10">
    <location>
        <begin position="178"/>
        <end position="200"/>
    </location>
</feature>
<gene>
    <name evidence="11" type="primary">ALG9</name>
    <name evidence="11" type="ORF">MCAP1_002171</name>
</gene>
<dbReference type="PANTHER" id="PTHR22760:SF2">
    <property type="entry name" value="ALPHA-1,2-MANNOSYLTRANSFERASE ALG9"/>
    <property type="match status" value="1"/>
</dbReference>
<proteinExistence type="inferred from homology"/>
<accession>A0AAF0IVK6</accession>
<evidence type="ECO:0000313" key="12">
    <source>
        <dbReference type="Proteomes" id="UP001220961"/>
    </source>
</evidence>
<sequence length="534" mass="59529">MLLQDHPKLYTHPVFNYWEPVHLLAGPNTSDTAFQTWEYAPQYAIRSWAYIALHTWVPALVNRVPLPPYAGFFALRLVLAAISSACDAFLYDAVARHVNVRAARYALVFLTGVAMGLAMAPAGAGSSSRTWRATLAFAVGALGGWPFGLIIALPYVWEELFMHGSDAKCVRVRRVARWLAAVLTAALVAVPILLVDSVAYGRVVLVPLNTVLYNVLGRARGIGPELYGVEPPSYYVVSLLLAFSVVVPLALMALPAVVASARFLPQRYPPTKGSHGAWLLGLRVLPVYLWMSVLIVQPHKEERFMYPIYPLLCVNAAITLYLLRAATETVYLRLTRSPYRASHTMLFSALTLAPLLLAVVLGAMRTLALIHHYRAPLDLGMVLATMEGEHHVCYGKEWHRFPSHFFVPPSMRVDFIESEFDGILPHHFAASELSAKIEASAAERMLQRAAFAWPWAPLTQRVPTTVNERNEAERDRYPRYHLQDAWRKVACRPFLDADASREAAAALPRQDKVYATLARTLWPPSALTQHIPSH</sequence>
<name>A0AAF0IVK6_9BASI</name>
<dbReference type="GO" id="GO:0006487">
    <property type="term" value="P:protein N-linked glycosylation"/>
    <property type="evidence" value="ECO:0007669"/>
    <property type="project" value="TreeGrafter"/>
</dbReference>
<comment type="similarity">
    <text evidence="3 10">Belongs to the glycosyltransferase 22 family.</text>
</comment>
<protein>
    <recommendedName>
        <fullName evidence="10">Mannosyltransferase</fullName>
        <ecNumber evidence="10">2.4.1.-</ecNumber>
    </recommendedName>
</protein>
<evidence type="ECO:0000256" key="9">
    <source>
        <dbReference type="ARBA" id="ARBA00023136"/>
    </source>
</evidence>
<comment type="pathway">
    <text evidence="2">Protein modification; protein glycosylation.</text>
</comment>
<dbReference type="EMBL" id="CP119911">
    <property type="protein sequence ID" value="WFD19929.1"/>
    <property type="molecule type" value="Genomic_DNA"/>
</dbReference>
<feature type="transmembrane region" description="Helical" evidence="10">
    <location>
        <begin position="69"/>
        <end position="90"/>
    </location>
</feature>
<evidence type="ECO:0000256" key="7">
    <source>
        <dbReference type="ARBA" id="ARBA00022824"/>
    </source>
</evidence>
<keyword evidence="7 10" id="KW-0256">Endoplasmic reticulum</keyword>
<keyword evidence="9 10" id="KW-0472">Membrane</keyword>
<feature type="transmembrane region" description="Helical" evidence="10">
    <location>
        <begin position="304"/>
        <end position="323"/>
    </location>
</feature>
<dbReference type="InterPro" id="IPR005599">
    <property type="entry name" value="GPI_mannosylTrfase"/>
</dbReference>
<dbReference type="EC" id="2.4.1.-" evidence="10"/>
<keyword evidence="8 10" id="KW-1133">Transmembrane helix</keyword>
<evidence type="ECO:0000256" key="1">
    <source>
        <dbReference type="ARBA" id="ARBA00004477"/>
    </source>
</evidence>
<evidence type="ECO:0000256" key="10">
    <source>
        <dbReference type="RuleBase" id="RU363075"/>
    </source>
</evidence>
<feature type="transmembrane region" description="Helical" evidence="10">
    <location>
        <begin position="135"/>
        <end position="157"/>
    </location>
</feature>
<dbReference type="GO" id="GO:0005789">
    <property type="term" value="C:endoplasmic reticulum membrane"/>
    <property type="evidence" value="ECO:0007669"/>
    <property type="project" value="UniProtKB-SubCell"/>
</dbReference>
<evidence type="ECO:0000256" key="5">
    <source>
        <dbReference type="ARBA" id="ARBA00022679"/>
    </source>
</evidence>
<keyword evidence="6 10" id="KW-0812">Transmembrane</keyword>
<dbReference type="PANTHER" id="PTHR22760">
    <property type="entry name" value="GLYCOSYLTRANSFERASE"/>
    <property type="match status" value="1"/>
</dbReference>
<feature type="transmembrane region" description="Helical" evidence="10">
    <location>
        <begin position="276"/>
        <end position="298"/>
    </location>
</feature>
<evidence type="ECO:0000256" key="3">
    <source>
        <dbReference type="ARBA" id="ARBA00007063"/>
    </source>
</evidence>
<evidence type="ECO:0000256" key="8">
    <source>
        <dbReference type="ARBA" id="ARBA00022989"/>
    </source>
</evidence>
<comment type="subcellular location">
    <subcellularLocation>
        <location evidence="1 10">Endoplasmic reticulum membrane</location>
        <topology evidence="1 10">Multi-pass membrane protein</topology>
    </subcellularLocation>
</comment>
<keyword evidence="4 10" id="KW-0328">Glycosyltransferase</keyword>
<evidence type="ECO:0000256" key="2">
    <source>
        <dbReference type="ARBA" id="ARBA00004922"/>
    </source>
</evidence>
<evidence type="ECO:0000256" key="4">
    <source>
        <dbReference type="ARBA" id="ARBA00022676"/>
    </source>
</evidence>
<evidence type="ECO:0000256" key="6">
    <source>
        <dbReference type="ARBA" id="ARBA00022692"/>
    </source>
</evidence>
<dbReference type="Proteomes" id="UP001220961">
    <property type="component" value="Chromosome 4"/>
</dbReference>
<evidence type="ECO:0000313" key="11">
    <source>
        <dbReference type="EMBL" id="WFD19929.1"/>
    </source>
</evidence>
<keyword evidence="12" id="KW-1185">Reference proteome</keyword>
<organism evidence="11 12">
    <name type="scientific">Malassezia caprae</name>
    <dbReference type="NCBI Taxonomy" id="1381934"/>
    <lineage>
        <taxon>Eukaryota</taxon>
        <taxon>Fungi</taxon>
        <taxon>Dikarya</taxon>
        <taxon>Basidiomycota</taxon>
        <taxon>Ustilaginomycotina</taxon>
        <taxon>Malasseziomycetes</taxon>
        <taxon>Malasseziales</taxon>
        <taxon>Malasseziaceae</taxon>
        <taxon>Malassezia</taxon>
    </lineage>
</organism>
<feature type="transmembrane region" description="Helical" evidence="10">
    <location>
        <begin position="234"/>
        <end position="264"/>
    </location>
</feature>
<feature type="transmembrane region" description="Helical" evidence="10">
    <location>
        <begin position="344"/>
        <end position="364"/>
    </location>
</feature>
<keyword evidence="5 11" id="KW-0808">Transferase</keyword>
<dbReference type="AlphaFoldDB" id="A0AAF0IVK6"/>